<dbReference type="GeneID" id="61298233"/>
<sequence length="65" mass="7552">MRSFKQFNSLRIARYVKSFFRGTLYVTGLGLLEFQQGLLIIPNNAGNNVKMRISEVNREIKRFAV</sequence>
<dbReference type="PATRIC" id="fig|80854.5.peg.1104"/>
<dbReference type="Proteomes" id="UP000183794">
    <property type="component" value="Unassembled WGS sequence"/>
</dbReference>
<name>A0A090IAM8_9GAMM</name>
<reference evidence="2 4" key="1">
    <citation type="submission" date="2016-11" db="EMBL/GenBank/DDBJ databases">
        <authorList>
            <person name="Jaros S."/>
            <person name="Januszkiewicz K."/>
            <person name="Wedrychowicz H."/>
        </authorList>
    </citation>
    <scope>NUCLEOTIDE SEQUENCE [LARGE SCALE GENOMIC DNA]</scope>
    <source>
        <strain evidence="2">NVI 5450</strain>
    </source>
</reference>
<evidence type="ECO:0000313" key="4">
    <source>
        <dbReference type="Proteomes" id="UP000183794"/>
    </source>
</evidence>
<dbReference type="RefSeq" id="WP_045109427.1">
    <property type="nucleotide sequence ID" value="NZ_CAWQZC010000047.1"/>
</dbReference>
<evidence type="ECO:0008006" key="5">
    <source>
        <dbReference type="Google" id="ProtNLM"/>
    </source>
</evidence>
<dbReference type="AlphaFoldDB" id="A0A090IAM8"/>
<keyword evidence="3" id="KW-1185">Reference proteome</keyword>
<accession>A0A090IAM8</accession>
<proteinExistence type="predicted"/>
<evidence type="ECO:0000313" key="2">
    <source>
        <dbReference type="EMBL" id="SGZ17257.1"/>
    </source>
</evidence>
<reference evidence="1 3" key="2">
    <citation type="submission" date="2016-11" db="EMBL/GenBank/DDBJ databases">
        <authorList>
            <person name="Klemetsen T."/>
        </authorList>
    </citation>
    <scope>NUCLEOTIDE SEQUENCE [LARGE SCALE GENOMIC DNA]</scope>
    <source>
        <strain evidence="1">MT 2528</strain>
    </source>
</reference>
<dbReference type="Gene3D" id="3.30.1910.10">
    <property type="entry name" value="so0334 like domain"/>
    <property type="match status" value="1"/>
</dbReference>
<dbReference type="KEGG" id="mvs:MVIS_1044"/>
<organism evidence="2 4">
    <name type="scientific">Moritella viscosa</name>
    <dbReference type="NCBI Taxonomy" id="80854"/>
    <lineage>
        <taxon>Bacteria</taxon>
        <taxon>Pseudomonadati</taxon>
        <taxon>Pseudomonadota</taxon>
        <taxon>Gammaproteobacteria</taxon>
        <taxon>Alteromonadales</taxon>
        <taxon>Moritellaceae</taxon>
        <taxon>Moritella</taxon>
    </lineage>
</organism>
<dbReference type="EMBL" id="FPLD01000131">
    <property type="protein sequence ID" value="SGZ17257.1"/>
    <property type="molecule type" value="Genomic_DNA"/>
</dbReference>
<dbReference type="Pfam" id="PF06526">
    <property type="entry name" value="DUF1107"/>
    <property type="match status" value="1"/>
</dbReference>
<dbReference type="EMBL" id="FPLJ01000145">
    <property type="protein sequence ID" value="SGZ04289.1"/>
    <property type="molecule type" value="Genomic_DNA"/>
</dbReference>
<dbReference type="HOGENOM" id="CLU_188461_0_0_6"/>
<gene>
    <name evidence="1" type="ORF">MT2528_4792</name>
    <name evidence="2" type="ORF">NVI5450_4489</name>
</gene>
<evidence type="ECO:0000313" key="1">
    <source>
        <dbReference type="EMBL" id="SGZ04289.1"/>
    </source>
</evidence>
<evidence type="ECO:0000313" key="3">
    <source>
        <dbReference type="Proteomes" id="UP000182660"/>
    </source>
</evidence>
<protein>
    <recommendedName>
        <fullName evidence="5">DUF1107 domain-containing protein</fullName>
    </recommendedName>
</protein>
<dbReference type="InterPro" id="IPR009491">
    <property type="entry name" value="DUF1107"/>
</dbReference>
<dbReference type="Proteomes" id="UP000182660">
    <property type="component" value="Unassembled WGS sequence"/>
</dbReference>